<dbReference type="EMBL" id="CVRI01000057">
    <property type="protein sequence ID" value="CRL02139.1"/>
    <property type="molecule type" value="Genomic_DNA"/>
</dbReference>
<evidence type="ECO:0000313" key="2">
    <source>
        <dbReference type="Proteomes" id="UP000183832"/>
    </source>
</evidence>
<organism evidence="1 2">
    <name type="scientific">Clunio marinus</name>
    <dbReference type="NCBI Taxonomy" id="568069"/>
    <lineage>
        <taxon>Eukaryota</taxon>
        <taxon>Metazoa</taxon>
        <taxon>Ecdysozoa</taxon>
        <taxon>Arthropoda</taxon>
        <taxon>Hexapoda</taxon>
        <taxon>Insecta</taxon>
        <taxon>Pterygota</taxon>
        <taxon>Neoptera</taxon>
        <taxon>Endopterygota</taxon>
        <taxon>Diptera</taxon>
        <taxon>Nematocera</taxon>
        <taxon>Chironomoidea</taxon>
        <taxon>Chironomidae</taxon>
        <taxon>Clunio</taxon>
    </lineage>
</organism>
<evidence type="ECO:0000313" key="1">
    <source>
        <dbReference type="EMBL" id="CRL02139.1"/>
    </source>
</evidence>
<reference evidence="1 2" key="1">
    <citation type="submission" date="2015-04" db="EMBL/GenBank/DDBJ databases">
        <authorList>
            <person name="Syromyatnikov M.Y."/>
            <person name="Popov V.N."/>
        </authorList>
    </citation>
    <scope>NUCLEOTIDE SEQUENCE [LARGE SCALE GENOMIC DNA]</scope>
</reference>
<keyword evidence="2" id="KW-1185">Reference proteome</keyword>
<protein>
    <submittedName>
        <fullName evidence="1">CLUMA_CG015669, isoform A</fullName>
    </submittedName>
</protein>
<dbReference type="AlphaFoldDB" id="A0A1J1IPH4"/>
<sequence length="73" mass="8677">MKLWGLFKQLQLLELVENIADKKFPLSTFGEYLCMQSWHSILEAKAFSLMEIQSICINTYFKYKRMFVSISDM</sequence>
<gene>
    <name evidence="1" type="ORF">CLUMA_CG015669</name>
</gene>
<name>A0A1J1IPH4_9DIPT</name>
<dbReference type="Proteomes" id="UP000183832">
    <property type="component" value="Unassembled WGS sequence"/>
</dbReference>
<proteinExistence type="predicted"/>
<accession>A0A1J1IPH4</accession>